<sequence length="260" mass="28536">MRSSYLYVPLLLVATAGAALAADLEPTPVEPIAPTQDWRFQATFYGWASGVSGDVGVRGLQPQHIDVTPWDALQHLKGALMASFGAEYGDWLFLTDVMWVKIGDDEQVGRNGAALDFVQKQLTASALVGYRLPINVPNLSLSATAGFRYQRLTAELDLDAADPAFSFDEEGTKHWIDPTIGLALHYDINDRWFINAIGDVGGFDVGSKFTSQGFATLGYNWTKTISTAIGYRVIYTDYEKDGFVFDTTQQGIFTSLGVHF</sequence>
<protein>
    <recommendedName>
        <fullName evidence="4">Outer membrane protein beta-barrel domain-containing protein</fullName>
    </recommendedName>
</protein>
<keyword evidence="3" id="KW-1185">Reference proteome</keyword>
<evidence type="ECO:0000313" key="2">
    <source>
        <dbReference type="EMBL" id="MCX5568390.1"/>
    </source>
</evidence>
<comment type="caution">
    <text evidence="2">The sequence shown here is derived from an EMBL/GenBank/DDBJ whole genome shotgun (WGS) entry which is preliminary data.</text>
</comment>
<proteinExistence type="predicted"/>
<evidence type="ECO:0008006" key="4">
    <source>
        <dbReference type="Google" id="ProtNLM"/>
    </source>
</evidence>
<organism evidence="2 3">
    <name type="scientific">Kaistia nematophila</name>
    <dbReference type="NCBI Taxonomy" id="2994654"/>
    <lineage>
        <taxon>Bacteria</taxon>
        <taxon>Pseudomonadati</taxon>
        <taxon>Pseudomonadota</taxon>
        <taxon>Alphaproteobacteria</taxon>
        <taxon>Hyphomicrobiales</taxon>
        <taxon>Kaistiaceae</taxon>
        <taxon>Kaistia</taxon>
    </lineage>
</organism>
<gene>
    <name evidence="2" type="ORF">OSH07_04200</name>
</gene>
<dbReference type="EMBL" id="JAPKNK010000001">
    <property type="protein sequence ID" value="MCX5568390.1"/>
    <property type="molecule type" value="Genomic_DNA"/>
</dbReference>
<keyword evidence="1" id="KW-0732">Signal</keyword>
<feature type="signal peptide" evidence="1">
    <location>
        <begin position="1"/>
        <end position="21"/>
    </location>
</feature>
<accession>A0A9X3E804</accession>
<name>A0A9X3E804_9HYPH</name>
<dbReference type="Proteomes" id="UP001144805">
    <property type="component" value="Unassembled WGS sequence"/>
</dbReference>
<reference evidence="2" key="1">
    <citation type="submission" date="2022-11" db="EMBL/GenBank/DDBJ databases">
        <title>Biodiversity and phylogenetic relationships of bacteria.</title>
        <authorList>
            <person name="Machado R.A.R."/>
            <person name="Bhat A."/>
            <person name="Loulou A."/>
            <person name="Kallel S."/>
        </authorList>
    </citation>
    <scope>NUCLEOTIDE SEQUENCE</scope>
    <source>
        <strain evidence="2">K-TC2</strain>
    </source>
</reference>
<dbReference type="AlphaFoldDB" id="A0A9X3E804"/>
<dbReference type="RefSeq" id="WP_266337332.1">
    <property type="nucleotide sequence ID" value="NZ_JAPKNK010000001.1"/>
</dbReference>
<evidence type="ECO:0000313" key="3">
    <source>
        <dbReference type="Proteomes" id="UP001144805"/>
    </source>
</evidence>
<feature type="chain" id="PRO_5040883514" description="Outer membrane protein beta-barrel domain-containing protein" evidence="1">
    <location>
        <begin position="22"/>
        <end position="260"/>
    </location>
</feature>
<evidence type="ECO:0000256" key="1">
    <source>
        <dbReference type="SAM" id="SignalP"/>
    </source>
</evidence>